<gene>
    <name evidence="3 4 5" type="primary">LOC111733205</name>
</gene>
<feature type="compositionally biased region" description="Basic and acidic residues" evidence="1">
    <location>
        <begin position="178"/>
        <end position="189"/>
    </location>
</feature>
<feature type="compositionally biased region" description="Gly residues" evidence="1">
    <location>
        <begin position="14"/>
        <end position="23"/>
    </location>
</feature>
<evidence type="ECO:0000256" key="1">
    <source>
        <dbReference type="SAM" id="MobiDB-lite"/>
    </source>
</evidence>
<evidence type="ECO:0000313" key="4">
    <source>
        <dbReference type="RefSeq" id="XP_023380955.1"/>
    </source>
</evidence>
<dbReference type="GeneID" id="111733205"/>
<reference evidence="3 4" key="1">
    <citation type="submission" date="2025-04" db="UniProtKB">
        <authorList>
            <consortium name="RefSeq"/>
        </authorList>
    </citation>
    <scope>IDENTIFICATION</scope>
    <source>
        <tissue evidence="3 4">Kidney</tissue>
    </source>
</reference>
<dbReference type="RefSeq" id="XP_023380954.1">
    <property type="nucleotide sequence ID" value="XM_023525186.1"/>
</dbReference>
<proteinExistence type="predicted"/>
<dbReference type="KEGG" id="pvp:111733205"/>
<dbReference type="AlphaFoldDB" id="A0A6P6C0N7"/>
<organism evidence="2 5">
    <name type="scientific">Pteropus vampyrus</name>
    <name type="common">Large flying fox</name>
    <dbReference type="NCBI Taxonomy" id="132908"/>
    <lineage>
        <taxon>Eukaryota</taxon>
        <taxon>Metazoa</taxon>
        <taxon>Chordata</taxon>
        <taxon>Craniata</taxon>
        <taxon>Vertebrata</taxon>
        <taxon>Euteleostomi</taxon>
        <taxon>Mammalia</taxon>
        <taxon>Eutheria</taxon>
        <taxon>Laurasiatheria</taxon>
        <taxon>Chiroptera</taxon>
        <taxon>Yinpterochiroptera</taxon>
        <taxon>Pteropodoidea</taxon>
        <taxon>Pteropodidae</taxon>
        <taxon>Pteropodinae</taxon>
        <taxon>Pteropus</taxon>
    </lineage>
</organism>
<name>A0A6P6C0N7_PTEVA</name>
<dbReference type="RefSeq" id="XP_023380955.1">
    <property type="nucleotide sequence ID" value="XM_023525187.1"/>
</dbReference>
<feature type="region of interest" description="Disordered" evidence="1">
    <location>
        <begin position="157"/>
        <end position="204"/>
    </location>
</feature>
<dbReference type="RefSeq" id="XP_023380956.1">
    <property type="nucleotide sequence ID" value="XM_023525188.1"/>
</dbReference>
<feature type="region of interest" description="Disordered" evidence="1">
    <location>
        <begin position="1"/>
        <end position="29"/>
    </location>
</feature>
<keyword evidence="2" id="KW-1185">Reference proteome</keyword>
<evidence type="ECO:0000313" key="3">
    <source>
        <dbReference type="RefSeq" id="XP_023380954.1"/>
    </source>
</evidence>
<protein>
    <submittedName>
        <fullName evidence="3">Uncharacterized protein LOC111733205 isoform X1</fullName>
    </submittedName>
    <submittedName>
        <fullName evidence="4">Uncharacterized protein LOC111733205 isoform X2</fullName>
    </submittedName>
    <submittedName>
        <fullName evidence="5">Uncharacterized protein LOC111733205 isoform X3</fullName>
    </submittedName>
</protein>
<accession>A0A6P6C0N7</accession>
<evidence type="ECO:0000313" key="2">
    <source>
        <dbReference type="Proteomes" id="UP000515202"/>
    </source>
</evidence>
<dbReference type="Proteomes" id="UP000515202">
    <property type="component" value="Unplaced"/>
</dbReference>
<sequence length="365" mass="38946">MPVVEWGPAPSGTWRGGGRGGRGARGKVAPHSSGNLFVTRLSGDGRRGARLGGRRPAGRTEITLKLERVWNRKCWGGACAGRLREVAAPRRATAGGAALCSAPGCPVSRPAMGLRRFFHTESDKVEWAAGRPRRQSSPRRCECLRLGCRGGGVGVLPGAVRREQPPSLGDSPAEPGLAEERAHAPEERKRKVKERRAGAPVGAPRGCPGAPCVRSLRGRRGRTKAAAALGPLWATVCDPLGRVPDMGFSQGWSLLGPRLPWVCAGAQLRGLWLVRRPLVLPVRSLPFPSLASPPTRLLPQCGPPSCALFMVHTCCFPRRICERRSSLCLETSLMGVCESEVFLGPSARPDGFGAVVPHGLFSMIL</sequence>
<evidence type="ECO:0000313" key="5">
    <source>
        <dbReference type="RefSeq" id="XP_023380956.1"/>
    </source>
</evidence>